<organism evidence="1 2">
    <name type="scientific">Reyranella soli</name>
    <dbReference type="NCBI Taxonomy" id="1230389"/>
    <lineage>
        <taxon>Bacteria</taxon>
        <taxon>Pseudomonadati</taxon>
        <taxon>Pseudomonadota</taxon>
        <taxon>Alphaproteobacteria</taxon>
        <taxon>Hyphomicrobiales</taxon>
        <taxon>Reyranellaceae</taxon>
        <taxon>Reyranella</taxon>
    </lineage>
</organism>
<keyword evidence="2" id="KW-1185">Reference proteome</keyword>
<evidence type="ECO:0000313" key="1">
    <source>
        <dbReference type="EMBL" id="GEP58478.1"/>
    </source>
</evidence>
<sequence length="64" mass="7150">MRETKARLRQVLEALADKHGITAKDVSYAIDGYADDMLSDLVFGIERDLEHETERDAPLSSKSA</sequence>
<comment type="caution">
    <text evidence="1">The sequence shown here is derived from an EMBL/GenBank/DDBJ whole genome shotgun (WGS) entry which is preliminary data.</text>
</comment>
<accession>A0A512NHP5</accession>
<protein>
    <submittedName>
        <fullName evidence="1">Uncharacterized protein</fullName>
    </submittedName>
</protein>
<dbReference type="AlphaFoldDB" id="A0A512NHP5"/>
<evidence type="ECO:0000313" key="2">
    <source>
        <dbReference type="Proteomes" id="UP000321058"/>
    </source>
</evidence>
<proteinExistence type="predicted"/>
<reference evidence="1 2" key="1">
    <citation type="submission" date="2019-07" db="EMBL/GenBank/DDBJ databases">
        <title>Whole genome shotgun sequence of Reyranella soli NBRC 108950.</title>
        <authorList>
            <person name="Hosoyama A."/>
            <person name="Uohara A."/>
            <person name="Ohji S."/>
            <person name="Ichikawa N."/>
        </authorList>
    </citation>
    <scope>NUCLEOTIDE SEQUENCE [LARGE SCALE GENOMIC DNA]</scope>
    <source>
        <strain evidence="1 2">NBRC 108950</strain>
    </source>
</reference>
<dbReference type="EMBL" id="BKAJ01000101">
    <property type="protein sequence ID" value="GEP58478.1"/>
    <property type="molecule type" value="Genomic_DNA"/>
</dbReference>
<dbReference type="Proteomes" id="UP000321058">
    <property type="component" value="Unassembled WGS sequence"/>
</dbReference>
<name>A0A512NHP5_9HYPH</name>
<gene>
    <name evidence="1" type="ORF">RSO01_56440</name>
</gene>